<dbReference type="PATRIC" id="fig|545.12.peg.3831"/>
<evidence type="ECO:0000256" key="2">
    <source>
        <dbReference type="ARBA" id="ARBA00006796"/>
    </source>
</evidence>
<sequence>MADDFDIIIIGAGIAGTACALRCARAGLSVLLIERGEFPGSKNLSGGRLYCHALAELLPDVHQSAPFERRITQENLTLLTRDGATTWSSLQPDGDSWSLLRARFDPWFVAQAEAAGVQCVNGVTVEALHIEDGRVCGVMCEDETLRARYVVLAEGANSVLAERYGFLPRPAATSMALGIKEVLALDKQTLEERFRLSGAEGAAMLFSGEICGDLPGGAFLYTNQETLSLGVVCPLSSVAQSDIPTVELLERLKAHPALRPLLRGSETLEYGAHLVPEGGLHSMPVQYAGEGWLLTGDALRSCVNTGFSVRGMDMALIGAQAAAQTLINACQKHAPQNLFPAYHQDIQHSLLWEVLQRYRDVPALLQRPGWYRQWPALMQDISHELWHQGHHPVPPLRQIVWRHFRRHGLRHLAGDIIRSLRCL</sequence>
<protein>
    <recommendedName>
        <fullName evidence="6">Protein FixC</fullName>
    </recommendedName>
</protein>
<gene>
    <name evidence="7" type="primary">fixC</name>
    <name evidence="7" type="ORF">BN1086_03825</name>
</gene>
<dbReference type="GO" id="GO:0071949">
    <property type="term" value="F:FAD binding"/>
    <property type="evidence" value="ECO:0007669"/>
    <property type="project" value="UniProtKB-UniRule"/>
</dbReference>
<reference evidence="7" key="1">
    <citation type="submission" date="2014-06" db="EMBL/GenBank/DDBJ databases">
        <authorList>
            <person name="Urmite Genomes Urmite Genomes"/>
        </authorList>
    </citation>
    <scope>NUCLEOTIDE SEQUENCE</scope>
</reference>
<dbReference type="AlphaFoldDB" id="A0A078LN21"/>
<evidence type="ECO:0000256" key="4">
    <source>
        <dbReference type="ARBA" id="ARBA00022827"/>
    </source>
</evidence>
<comment type="similarity">
    <text evidence="2 6">Belongs to the ETF-QO/FixC family.</text>
</comment>
<proteinExistence type="inferred from homology"/>
<name>A0A078LN21_CITKO</name>
<dbReference type="InterPro" id="IPR039651">
    <property type="entry name" value="FixC-like"/>
</dbReference>
<dbReference type="EMBL" id="LK931336">
    <property type="protein sequence ID" value="CDZ85609.1"/>
    <property type="molecule type" value="Genomic_DNA"/>
</dbReference>
<dbReference type="Gene3D" id="3.50.50.60">
    <property type="entry name" value="FAD/NAD(P)-binding domain"/>
    <property type="match status" value="2"/>
</dbReference>
<dbReference type="InterPro" id="IPR036188">
    <property type="entry name" value="FAD/NAD-bd_sf"/>
</dbReference>
<evidence type="ECO:0000256" key="6">
    <source>
        <dbReference type="RuleBase" id="RU366069"/>
    </source>
</evidence>
<organism evidence="7">
    <name type="scientific">Citrobacter koseri</name>
    <name type="common">Citrobacter diversus</name>
    <dbReference type="NCBI Taxonomy" id="545"/>
    <lineage>
        <taxon>Bacteria</taxon>
        <taxon>Pseudomonadati</taxon>
        <taxon>Pseudomonadota</taxon>
        <taxon>Gammaproteobacteria</taxon>
        <taxon>Enterobacterales</taxon>
        <taxon>Enterobacteriaceae</taxon>
        <taxon>Citrobacter</taxon>
    </lineage>
</organism>
<dbReference type="PANTHER" id="PTHR43624:SF2">
    <property type="entry name" value="ELECTRON TRANSFER FLAVOPROTEIN-QUINONE OXIDOREDUCTASE YDIS-RELATED"/>
    <property type="match status" value="1"/>
</dbReference>
<dbReference type="PANTHER" id="PTHR43624">
    <property type="entry name" value="ELECTRON TRANSFER FLAVOPROTEIN-QUINONE OXIDOREDUCTASE YDIS-RELATED"/>
    <property type="match status" value="1"/>
</dbReference>
<accession>A0A078LN21</accession>
<dbReference type="Pfam" id="PF12831">
    <property type="entry name" value="FAD_oxidored"/>
    <property type="match status" value="1"/>
</dbReference>
<dbReference type="GO" id="GO:0016491">
    <property type="term" value="F:oxidoreductase activity"/>
    <property type="evidence" value="ECO:0007669"/>
    <property type="project" value="UniProtKB-UniRule"/>
</dbReference>
<keyword evidence="5 6" id="KW-0560">Oxidoreductase</keyword>
<evidence type="ECO:0000256" key="1">
    <source>
        <dbReference type="ARBA" id="ARBA00001974"/>
    </source>
</evidence>
<comment type="function">
    <text evidence="6">Part of an electron transfer system.</text>
</comment>
<dbReference type="PRINTS" id="PR00420">
    <property type="entry name" value="RNGMNOXGNASE"/>
</dbReference>
<keyword evidence="4 6" id="KW-0274">FAD</keyword>
<comment type="cofactor">
    <cofactor evidence="1 6">
        <name>FAD</name>
        <dbReference type="ChEBI" id="CHEBI:57692"/>
    </cofactor>
</comment>
<dbReference type="SUPFAM" id="SSF51905">
    <property type="entry name" value="FAD/NAD(P)-binding domain"/>
    <property type="match status" value="1"/>
</dbReference>
<dbReference type="SUPFAM" id="SSF54373">
    <property type="entry name" value="FAD-linked reductases, C-terminal domain"/>
    <property type="match status" value="1"/>
</dbReference>
<keyword evidence="3 6" id="KW-0285">Flavoprotein</keyword>
<evidence type="ECO:0000256" key="3">
    <source>
        <dbReference type="ARBA" id="ARBA00022630"/>
    </source>
</evidence>
<evidence type="ECO:0000256" key="5">
    <source>
        <dbReference type="ARBA" id="ARBA00023002"/>
    </source>
</evidence>
<dbReference type="Gene3D" id="3.30.9.90">
    <property type="match status" value="1"/>
</dbReference>
<evidence type="ECO:0000313" key="7">
    <source>
        <dbReference type="EMBL" id="CDZ85609.1"/>
    </source>
</evidence>